<protein>
    <recommendedName>
        <fullName evidence="7">C2H2-type domain-containing protein</fullName>
    </recommendedName>
</protein>
<name>A0A7R9QWP8_9ACAR</name>
<dbReference type="InterPro" id="IPR013087">
    <property type="entry name" value="Znf_C2H2_type"/>
</dbReference>
<feature type="domain" description="C2H2-type" evidence="7">
    <location>
        <begin position="278"/>
        <end position="308"/>
    </location>
</feature>
<dbReference type="GO" id="GO:0008270">
    <property type="term" value="F:zinc ion binding"/>
    <property type="evidence" value="ECO:0007669"/>
    <property type="project" value="UniProtKB-KW"/>
</dbReference>
<dbReference type="PANTHER" id="PTHR19818">
    <property type="entry name" value="ZINC FINGER PROTEIN ZIC AND GLI"/>
    <property type="match status" value="1"/>
</dbReference>
<feature type="domain" description="C2H2-type" evidence="7">
    <location>
        <begin position="216"/>
        <end position="246"/>
    </location>
</feature>
<evidence type="ECO:0000313" key="9">
    <source>
        <dbReference type="Proteomes" id="UP000728032"/>
    </source>
</evidence>
<dbReference type="InterPro" id="IPR050329">
    <property type="entry name" value="GLI_C2H2-zinc-finger"/>
</dbReference>
<feature type="domain" description="C2H2-type" evidence="7">
    <location>
        <begin position="185"/>
        <end position="215"/>
    </location>
</feature>
<keyword evidence="4" id="KW-0862">Zinc</keyword>
<evidence type="ECO:0000256" key="4">
    <source>
        <dbReference type="ARBA" id="ARBA00022833"/>
    </source>
</evidence>
<dbReference type="GO" id="GO:0000981">
    <property type="term" value="F:DNA-binding transcription factor activity, RNA polymerase II-specific"/>
    <property type="evidence" value="ECO:0007669"/>
    <property type="project" value="TreeGrafter"/>
</dbReference>
<dbReference type="EMBL" id="CAJPVJ010017893">
    <property type="protein sequence ID" value="CAG2176783.1"/>
    <property type="molecule type" value="Genomic_DNA"/>
</dbReference>
<dbReference type="FunFam" id="3.30.160.60:FF:000100">
    <property type="entry name" value="Zinc finger 45-like"/>
    <property type="match status" value="1"/>
</dbReference>
<evidence type="ECO:0000313" key="8">
    <source>
        <dbReference type="EMBL" id="CAD7659621.1"/>
    </source>
</evidence>
<feature type="compositionally biased region" description="Acidic residues" evidence="6">
    <location>
        <begin position="138"/>
        <end position="160"/>
    </location>
</feature>
<gene>
    <name evidence="8" type="ORF">ONB1V03_LOCUS16216</name>
</gene>
<reference evidence="8" key="1">
    <citation type="submission" date="2020-11" db="EMBL/GenBank/DDBJ databases">
        <authorList>
            <person name="Tran Van P."/>
        </authorList>
    </citation>
    <scope>NUCLEOTIDE SEQUENCE</scope>
</reference>
<dbReference type="OrthoDB" id="6503943at2759"/>
<evidence type="ECO:0000259" key="7">
    <source>
        <dbReference type="PROSITE" id="PS50157"/>
    </source>
</evidence>
<dbReference type="GO" id="GO:0005634">
    <property type="term" value="C:nucleus"/>
    <property type="evidence" value="ECO:0007669"/>
    <property type="project" value="UniProtKB-ARBA"/>
</dbReference>
<dbReference type="GO" id="GO:0045944">
    <property type="term" value="P:positive regulation of transcription by RNA polymerase II"/>
    <property type="evidence" value="ECO:0007669"/>
    <property type="project" value="UniProtKB-ARBA"/>
</dbReference>
<sequence>MDDFPMDKPQLMNLAENQLKNYIRLKNQFSDQQAFDKNLCETKTQFIENSIDCSFGDNNELNDKLIDFRNCQKLLKINANYNDNQLSDESEEHREIQGLNEVLDENSGDPEAHVVSEDTQEVQTLDTEVDERDRDETEGPEEVSEVEENGESGVGEDDREGNDNCEPIASTSSSGAKSVRNERPFVCFWPNCGKRFAQKPHLNQHNMAVHLKLKTFTCDVEGCGQLFSQKSNLHQHKRFKHSGEKPFKCDYSDCGKCFARKEILNEHKNVVHLKEKRFKCDYMDCDKRFAQKPNLNKHINAVHLKLKLFVCDEDNCGKNSPQRQHLLIANAFIREKSHTFVTIKIAANVCLIRQIIDDMNANI</sequence>
<proteinExistence type="predicted"/>
<dbReference type="GO" id="GO:0000978">
    <property type="term" value="F:RNA polymerase II cis-regulatory region sequence-specific DNA binding"/>
    <property type="evidence" value="ECO:0007669"/>
    <property type="project" value="TreeGrafter"/>
</dbReference>
<dbReference type="EMBL" id="OC932718">
    <property type="protein sequence ID" value="CAD7659621.1"/>
    <property type="molecule type" value="Genomic_DNA"/>
</dbReference>
<dbReference type="Pfam" id="PF00096">
    <property type="entry name" value="zf-C2H2"/>
    <property type="match status" value="3"/>
</dbReference>
<dbReference type="Gene3D" id="3.30.160.60">
    <property type="entry name" value="Classic Zinc Finger"/>
    <property type="match status" value="4"/>
</dbReference>
<dbReference type="SUPFAM" id="SSF57667">
    <property type="entry name" value="beta-beta-alpha zinc fingers"/>
    <property type="match status" value="3"/>
</dbReference>
<dbReference type="PANTHER" id="PTHR19818:SF139">
    <property type="entry name" value="PAIR-RULE PROTEIN ODD-PAIRED"/>
    <property type="match status" value="1"/>
</dbReference>
<dbReference type="PROSITE" id="PS00028">
    <property type="entry name" value="ZINC_FINGER_C2H2_1"/>
    <property type="match status" value="4"/>
</dbReference>
<evidence type="ECO:0000256" key="1">
    <source>
        <dbReference type="ARBA" id="ARBA00022723"/>
    </source>
</evidence>
<feature type="region of interest" description="Disordered" evidence="6">
    <location>
        <begin position="102"/>
        <end position="177"/>
    </location>
</feature>
<evidence type="ECO:0000256" key="3">
    <source>
        <dbReference type="ARBA" id="ARBA00022771"/>
    </source>
</evidence>
<accession>A0A7R9QWP8</accession>
<organism evidence="8">
    <name type="scientific">Oppiella nova</name>
    <dbReference type="NCBI Taxonomy" id="334625"/>
    <lineage>
        <taxon>Eukaryota</taxon>
        <taxon>Metazoa</taxon>
        <taxon>Ecdysozoa</taxon>
        <taxon>Arthropoda</taxon>
        <taxon>Chelicerata</taxon>
        <taxon>Arachnida</taxon>
        <taxon>Acari</taxon>
        <taxon>Acariformes</taxon>
        <taxon>Sarcoptiformes</taxon>
        <taxon>Oribatida</taxon>
        <taxon>Brachypylina</taxon>
        <taxon>Oppioidea</taxon>
        <taxon>Oppiidae</taxon>
        <taxon>Oppiella</taxon>
    </lineage>
</organism>
<feature type="domain" description="C2H2-type" evidence="7">
    <location>
        <begin position="247"/>
        <end position="277"/>
    </location>
</feature>
<evidence type="ECO:0000256" key="5">
    <source>
        <dbReference type="PROSITE-ProRule" id="PRU00042"/>
    </source>
</evidence>
<dbReference type="InterPro" id="IPR036236">
    <property type="entry name" value="Znf_C2H2_sf"/>
</dbReference>
<dbReference type="Proteomes" id="UP000728032">
    <property type="component" value="Unassembled WGS sequence"/>
</dbReference>
<keyword evidence="2" id="KW-0677">Repeat</keyword>
<dbReference type="AlphaFoldDB" id="A0A7R9QWP8"/>
<keyword evidence="3 5" id="KW-0863">Zinc-finger</keyword>
<keyword evidence="9" id="KW-1185">Reference proteome</keyword>
<evidence type="ECO:0000256" key="2">
    <source>
        <dbReference type="ARBA" id="ARBA00022737"/>
    </source>
</evidence>
<keyword evidence="1" id="KW-0479">Metal-binding</keyword>
<evidence type="ECO:0000256" key="6">
    <source>
        <dbReference type="SAM" id="MobiDB-lite"/>
    </source>
</evidence>
<dbReference type="SMART" id="SM00355">
    <property type="entry name" value="ZnF_C2H2"/>
    <property type="match status" value="4"/>
</dbReference>
<dbReference type="PROSITE" id="PS50157">
    <property type="entry name" value="ZINC_FINGER_C2H2_2"/>
    <property type="match status" value="4"/>
</dbReference>